<sequence length="307" mass="35298">MNKVQQQQTQSVGLKATENPVGVGNGGIRGGASLSQVRKSLGLAANDPQLERDNQFECFFKEIILGNLDLNNVLTAKSDYDIQKETKLKDIPNIFMLLDASSPDKSNLSGSWSGINSYPYHFFFTFNWATRGKPVAAYSCFHQLKSADLAGTYGLLHKQGSPDTKELYKDTVRNIGKLVKHYDDNSRIKTGFDHYTELYQEQAVEGWEETLAVGNYMVYQTKLVYAFEILMESGEDAKQLEMFMNNCHTTIKQSPKVYSRENRLFYFIEFYKNEPFCKPYSQNLYRTWSKNDVISYLMNEGWNKWNL</sequence>
<reference evidence="3 4" key="1">
    <citation type="journal article" date="2011" name="Genome Res.">
        <title>Phylogeny-wide analysis of social amoeba genomes highlights ancient origins for complex intercellular communication.</title>
        <authorList>
            <person name="Heidel A.J."/>
            <person name="Lawal H.M."/>
            <person name="Felder M."/>
            <person name="Schilde C."/>
            <person name="Helps N.R."/>
            <person name="Tunggal B."/>
            <person name="Rivero F."/>
            <person name="John U."/>
            <person name="Schleicher M."/>
            <person name="Eichinger L."/>
            <person name="Platzer M."/>
            <person name="Noegel A.A."/>
            <person name="Schaap P."/>
            <person name="Gloeckner G."/>
        </authorList>
    </citation>
    <scope>NUCLEOTIDE SEQUENCE [LARGE SCALE GENOMIC DNA]</scope>
    <source>
        <strain evidence="4">ATCC 26659 / Pp 5 / PN500</strain>
    </source>
</reference>
<dbReference type="Proteomes" id="UP000001396">
    <property type="component" value="Unassembled WGS sequence"/>
</dbReference>
<feature type="compositionally biased region" description="Polar residues" evidence="1">
    <location>
        <begin position="1"/>
        <end position="12"/>
    </location>
</feature>
<dbReference type="Pfam" id="PF18063">
    <property type="entry name" value="BB_PF"/>
    <property type="match status" value="1"/>
</dbReference>
<evidence type="ECO:0000256" key="1">
    <source>
        <dbReference type="SAM" id="MobiDB-lite"/>
    </source>
</evidence>
<dbReference type="RefSeq" id="XP_020427111.1">
    <property type="nucleotide sequence ID" value="XM_020582757.1"/>
</dbReference>
<evidence type="ECO:0000313" key="3">
    <source>
        <dbReference type="EMBL" id="EFA74977.1"/>
    </source>
</evidence>
<evidence type="ECO:0000313" key="4">
    <source>
        <dbReference type="Proteomes" id="UP000001396"/>
    </source>
</evidence>
<feature type="region of interest" description="Disordered" evidence="1">
    <location>
        <begin position="1"/>
        <end position="25"/>
    </location>
</feature>
<dbReference type="OMA" id="NNCHTTI"/>
<evidence type="ECO:0000259" key="2">
    <source>
        <dbReference type="Pfam" id="PF18063"/>
    </source>
</evidence>
<name>D3BV39_HETP5</name>
<organism evidence="3 4">
    <name type="scientific">Heterostelium pallidum (strain ATCC 26659 / Pp 5 / PN500)</name>
    <name type="common">Cellular slime mold</name>
    <name type="synonym">Polysphondylium pallidum</name>
    <dbReference type="NCBI Taxonomy" id="670386"/>
    <lineage>
        <taxon>Eukaryota</taxon>
        <taxon>Amoebozoa</taxon>
        <taxon>Evosea</taxon>
        <taxon>Eumycetozoa</taxon>
        <taxon>Dictyostelia</taxon>
        <taxon>Acytosteliales</taxon>
        <taxon>Acytosteliaceae</taxon>
        <taxon>Heterostelium</taxon>
    </lineage>
</organism>
<dbReference type="EMBL" id="ADBJ01000060">
    <property type="protein sequence ID" value="EFA74977.1"/>
    <property type="molecule type" value="Genomic_DNA"/>
</dbReference>
<dbReference type="GeneID" id="31367479"/>
<dbReference type="InterPro" id="IPR038768">
    <property type="entry name" value="SmlA"/>
</dbReference>
<dbReference type="GO" id="GO:0031157">
    <property type="term" value="P:regulation of aggregate size involved in sorocarp development"/>
    <property type="evidence" value="ECO:0007669"/>
    <property type="project" value="InterPro"/>
</dbReference>
<keyword evidence="4" id="KW-1185">Reference proteome</keyword>
<proteinExistence type="predicted"/>
<gene>
    <name evidence="3" type="ORF">PPL_12011</name>
</gene>
<accession>D3BV39</accession>
<dbReference type="PANTHER" id="PTHR35884:SF1">
    <property type="entry name" value="MONALYSIN BETA BARREL PORE-FORMING DOMAIN-CONTAINING PROTEIN-RELATED"/>
    <property type="match status" value="1"/>
</dbReference>
<comment type="caution">
    <text evidence="3">The sequence shown here is derived from an EMBL/GenBank/DDBJ whole genome shotgun (WGS) entry which is preliminary data.</text>
</comment>
<dbReference type="FunCoup" id="D3BV39">
    <property type="interactions" value="266"/>
</dbReference>
<protein>
    <recommendedName>
        <fullName evidence="2">Monalysin Pore-forming domain-containing protein</fullName>
    </recommendedName>
</protein>
<dbReference type="AlphaFoldDB" id="D3BV39"/>
<dbReference type="InterPro" id="IPR040927">
    <property type="entry name" value="PF_Monalysin"/>
</dbReference>
<feature type="domain" description="Monalysin Pore-forming" evidence="2">
    <location>
        <begin position="74"/>
        <end position="299"/>
    </location>
</feature>
<dbReference type="InParanoid" id="D3BV39"/>
<dbReference type="PANTHER" id="PTHR35884">
    <property type="entry name" value="SMALL AGGREGATE FORMATION PROTEIN"/>
    <property type="match status" value="1"/>
</dbReference>